<proteinExistence type="predicted"/>
<dbReference type="STRING" id="1237896.T0KGJ5"/>
<dbReference type="EMBL" id="AMYD01001119">
    <property type="protein sequence ID" value="EQB54532.1"/>
    <property type="molecule type" value="Genomic_DNA"/>
</dbReference>
<accession>T0KGJ5</accession>
<protein>
    <submittedName>
        <fullName evidence="1">Uncharacterized protein</fullName>
    </submittedName>
</protein>
<dbReference type="Gene3D" id="3.40.50.2000">
    <property type="entry name" value="Glycogen Phosphorylase B"/>
    <property type="match status" value="1"/>
</dbReference>
<evidence type="ECO:0000313" key="1">
    <source>
        <dbReference type="EMBL" id="EQB54532.1"/>
    </source>
</evidence>
<gene>
    <name evidence="1" type="ORF">CGLO_05637</name>
</gene>
<dbReference type="AlphaFoldDB" id="T0KGJ5"/>
<dbReference type="Proteomes" id="UP000015530">
    <property type="component" value="Unassembled WGS sequence"/>
</dbReference>
<evidence type="ECO:0000313" key="2">
    <source>
        <dbReference type="Proteomes" id="UP000015530"/>
    </source>
</evidence>
<dbReference type="HOGENOM" id="CLU_031484_0_0_1"/>
<comment type="caution">
    <text evidence="1">The sequence shown here is derived from an EMBL/GenBank/DDBJ whole genome shotgun (WGS) entry which is preliminary data.</text>
</comment>
<organism evidence="1 2">
    <name type="scientific">Colletotrichum gloeosporioides (strain Cg-14)</name>
    <name type="common">Anthracnose fungus</name>
    <name type="synonym">Glomerella cingulata</name>
    <dbReference type="NCBI Taxonomy" id="1237896"/>
    <lineage>
        <taxon>Eukaryota</taxon>
        <taxon>Fungi</taxon>
        <taxon>Dikarya</taxon>
        <taxon>Ascomycota</taxon>
        <taxon>Pezizomycotina</taxon>
        <taxon>Sordariomycetes</taxon>
        <taxon>Hypocreomycetidae</taxon>
        <taxon>Glomerellales</taxon>
        <taxon>Glomerellaceae</taxon>
        <taxon>Colletotrichum</taxon>
        <taxon>Colletotrichum gloeosporioides species complex</taxon>
    </lineage>
</organism>
<reference evidence="2" key="1">
    <citation type="journal article" date="2013" name="Mol. Plant Microbe Interact.">
        <title>Global aspects of pacC regulation of pathogenicity genes in Colletotrichum gloeosporioides as revealed by transcriptome analysis.</title>
        <authorList>
            <person name="Alkan N."/>
            <person name="Meng X."/>
            <person name="Friedlander G."/>
            <person name="Reuveni E."/>
            <person name="Sukno S."/>
            <person name="Sherman A."/>
            <person name="Thon M."/>
            <person name="Fluhr R."/>
            <person name="Prusky D."/>
        </authorList>
    </citation>
    <scope>NUCLEOTIDE SEQUENCE [LARGE SCALE GENOMIC DNA]</scope>
    <source>
        <strain evidence="2">Cg-14</strain>
    </source>
</reference>
<dbReference type="OMA" id="YDYAQRV"/>
<name>T0KGJ5_COLGC</name>
<dbReference type="SUPFAM" id="SSF53756">
    <property type="entry name" value="UDP-Glycosyltransferase/glycogen phosphorylase"/>
    <property type="match status" value="1"/>
</dbReference>
<dbReference type="OrthoDB" id="5835829at2759"/>
<sequence length="333" mass="36895">MLTNSEYGQANIILATCYALMGGAPDVDIHLASFAPIKAAVTAASEVGMKAHPNANPIKFHGIHGTNYFTALLSPDVGGRRLLEITPSFRTMPTVLRIVARAAMPYTGPEMALNCNELRRVIEDVEPDLTLVDNMFTSGLTMARHMGFKWMILSPNTLEDLAIPLQPRASFFWKYPCHARRARDYVTEKTGAKVFDQQEFGDPQPDLKMLMASSPEFNLPVVLKPNNIMPCGPIMRPVPPVAQADPELHNWLARGPTVCINPGTLSWTSEDQAVEMAQAIRSLLAGWRETGEDGRLQVLWKLEQTTDGHVEYEIHEKGCRLESILEVSLTTTL</sequence>